<accession>A0AAU7JHH3</accession>
<evidence type="ECO:0000256" key="5">
    <source>
        <dbReference type="ARBA" id="ARBA00023136"/>
    </source>
</evidence>
<sequence>MDLNWQTALAILEVVWVNILLSGDNAVVIALACRGLPARQRRAGLVLGAGVAVLLRIVFTVIVAKLLSTPFLRILGSILLLWVAVKLITEDEEADDDAVKASERLLSAIWTIAVADMVMSLDNVLAIAAIAKDNMALMALGLVISIPLIVAGATLIMALLARFPLMVWAGAGLLGWVAGEMLDSDPYLVERFGEAQLKHLEIPFAIAGAAIVLGVGFVMKRRASAHAA</sequence>
<keyword evidence="5 6" id="KW-0472">Membrane</keyword>
<keyword evidence="4 6" id="KW-1133">Transmembrane helix</keyword>
<feature type="transmembrane region" description="Helical" evidence="6">
    <location>
        <begin position="202"/>
        <end position="219"/>
    </location>
</feature>
<evidence type="ECO:0000313" key="7">
    <source>
        <dbReference type="EMBL" id="XBO39636.1"/>
    </source>
</evidence>
<evidence type="ECO:0000256" key="6">
    <source>
        <dbReference type="SAM" id="Phobius"/>
    </source>
</evidence>
<feature type="transmembrane region" description="Helical" evidence="6">
    <location>
        <begin position="109"/>
        <end position="131"/>
    </location>
</feature>
<dbReference type="AlphaFoldDB" id="A0AAU7JHH3"/>
<dbReference type="EMBL" id="CP157484">
    <property type="protein sequence ID" value="XBO39636.1"/>
    <property type="molecule type" value="Genomic_DNA"/>
</dbReference>
<comment type="similarity">
    <text evidence="2">Belongs to the TerC family.</text>
</comment>
<organism evidence="7">
    <name type="scientific">Alsobacter sp. KACC 23698</name>
    <dbReference type="NCBI Taxonomy" id="3149229"/>
    <lineage>
        <taxon>Bacteria</taxon>
        <taxon>Pseudomonadati</taxon>
        <taxon>Pseudomonadota</taxon>
        <taxon>Alphaproteobacteria</taxon>
        <taxon>Hyphomicrobiales</taxon>
        <taxon>Alsobacteraceae</taxon>
        <taxon>Alsobacter</taxon>
    </lineage>
</organism>
<protein>
    <submittedName>
        <fullName evidence="7">TerC family protein</fullName>
    </submittedName>
</protein>
<feature type="transmembrane region" description="Helical" evidence="6">
    <location>
        <begin position="45"/>
        <end position="64"/>
    </location>
</feature>
<proteinExistence type="inferred from homology"/>
<dbReference type="InterPro" id="IPR022301">
    <property type="entry name" value="Integral_membrane_YjbE"/>
</dbReference>
<evidence type="ECO:0000256" key="3">
    <source>
        <dbReference type="ARBA" id="ARBA00022692"/>
    </source>
</evidence>
<feature type="transmembrane region" description="Helical" evidence="6">
    <location>
        <begin position="15"/>
        <end position="33"/>
    </location>
</feature>
<name>A0AAU7JHH3_9HYPH</name>
<dbReference type="NCBIfam" id="TIGR03717">
    <property type="entry name" value="R_switched_YjbE"/>
    <property type="match status" value="1"/>
</dbReference>
<reference evidence="7" key="1">
    <citation type="submission" date="2024-05" db="EMBL/GenBank/DDBJ databases">
        <authorList>
            <person name="Kim S."/>
            <person name="Heo J."/>
            <person name="Choi H."/>
            <person name="Choi Y."/>
            <person name="Kwon S.-W."/>
            <person name="Kim Y."/>
        </authorList>
    </citation>
    <scope>NUCLEOTIDE SEQUENCE</scope>
    <source>
        <strain evidence="7">KACC 23698</strain>
    </source>
</reference>
<comment type="subcellular location">
    <subcellularLocation>
        <location evidence="1">Membrane</location>
        <topology evidence="1">Multi-pass membrane protein</topology>
    </subcellularLocation>
</comment>
<feature type="transmembrane region" description="Helical" evidence="6">
    <location>
        <begin position="137"/>
        <end position="158"/>
    </location>
</feature>
<gene>
    <name evidence="7" type="ORF">ABEG18_02300</name>
</gene>
<dbReference type="PANTHER" id="PTHR30238:SF4">
    <property type="entry name" value="SLL1022 PROTEIN"/>
    <property type="match status" value="1"/>
</dbReference>
<evidence type="ECO:0000256" key="2">
    <source>
        <dbReference type="ARBA" id="ARBA00007511"/>
    </source>
</evidence>
<evidence type="ECO:0000256" key="4">
    <source>
        <dbReference type="ARBA" id="ARBA00022989"/>
    </source>
</evidence>
<feature type="transmembrane region" description="Helical" evidence="6">
    <location>
        <begin position="165"/>
        <end position="182"/>
    </location>
</feature>
<dbReference type="InterPro" id="IPR005496">
    <property type="entry name" value="Integral_membrane_TerC"/>
</dbReference>
<dbReference type="PANTHER" id="PTHR30238">
    <property type="entry name" value="MEMBRANE BOUND PREDICTED REDOX MODULATOR"/>
    <property type="match status" value="1"/>
</dbReference>
<keyword evidence="3 6" id="KW-0812">Transmembrane</keyword>
<dbReference type="RefSeq" id="WP_406856481.1">
    <property type="nucleotide sequence ID" value="NZ_CP157484.1"/>
</dbReference>
<evidence type="ECO:0000256" key="1">
    <source>
        <dbReference type="ARBA" id="ARBA00004141"/>
    </source>
</evidence>
<dbReference type="GO" id="GO:0016020">
    <property type="term" value="C:membrane"/>
    <property type="evidence" value="ECO:0007669"/>
    <property type="project" value="UniProtKB-SubCell"/>
</dbReference>
<dbReference type="Pfam" id="PF03741">
    <property type="entry name" value="TerC"/>
    <property type="match status" value="1"/>
</dbReference>
<feature type="transmembrane region" description="Helical" evidence="6">
    <location>
        <begin position="70"/>
        <end position="88"/>
    </location>
</feature>